<organism evidence="2 3">
    <name type="scientific">Ridgeia piscesae</name>
    <name type="common">Tubeworm</name>
    <dbReference type="NCBI Taxonomy" id="27915"/>
    <lineage>
        <taxon>Eukaryota</taxon>
        <taxon>Metazoa</taxon>
        <taxon>Spiralia</taxon>
        <taxon>Lophotrochozoa</taxon>
        <taxon>Annelida</taxon>
        <taxon>Polychaeta</taxon>
        <taxon>Sedentaria</taxon>
        <taxon>Canalipalpata</taxon>
        <taxon>Sabellida</taxon>
        <taxon>Siboglinidae</taxon>
        <taxon>Ridgeia</taxon>
    </lineage>
</organism>
<gene>
    <name evidence="2" type="ORF">NP493_2660g00009</name>
</gene>
<sequence length="156" mass="18375">MILQHVTEDLDDEDGVYIRFRIDVSLFNKDKKINVYKAVVLTILLYGAASWVIFRRHLRLIEHYHQRCLRPILNIHWSDFVTNTEVLEVATFTSIEIMPLKTQHRWAGRVSGIEEHRLSTITIYGELATGHRDRGTPRKRYKDTLKRSFATCKVDH</sequence>
<evidence type="ECO:0000256" key="1">
    <source>
        <dbReference type="SAM" id="Phobius"/>
    </source>
</evidence>
<dbReference type="Proteomes" id="UP001209878">
    <property type="component" value="Unassembled WGS sequence"/>
</dbReference>
<comment type="caution">
    <text evidence="2">The sequence shown here is derived from an EMBL/GenBank/DDBJ whole genome shotgun (WGS) entry which is preliminary data.</text>
</comment>
<keyword evidence="1" id="KW-1133">Transmembrane helix</keyword>
<keyword evidence="3" id="KW-1185">Reference proteome</keyword>
<dbReference type="AlphaFoldDB" id="A0AAD9MZ66"/>
<feature type="transmembrane region" description="Helical" evidence="1">
    <location>
        <begin position="35"/>
        <end position="54"/>
    </location>
</feature>
<dbReference type="PANTHER" id="PTHR47027:SF30">
    <property type="entry name" value="THAP-TYPE DOMAIN-CONTAINING PROTEIN"/>
    <property type="match status" value="1"/>
</dbReference>
<feature type="non-terminal residue" evidence="2">
    <location>
        <position position="1"/>
    </location>
</feature>
<protein>
    <submittedName>
        <fullName evidence="2">Uncharacterized protein</fullName>
    </submittedName>
</protein>
<evidence type="ECO:0000313" key="3">
    <source>
        <dbReference type="Proteomes" id="UP001209878"/>
    </source>
</evidence>
<proteinExistence type="predicted"/>
<keyword evidence="1" id="KW-0472">Membrane</keyword>
<evidence type="ECO:0000313" key="2">
    <source>
        <dbReference type="EMBL" id="KAK2151222.1"/>
    </source>
</evidence>
<dbReference type="EMBL" id="JAODUO010002648">
    <property type="protein sequence ID" value="KAK2151222.1"/>
    <property type="molecule type" value="Genomic_DNA"/>
</dbReference>
<name>A0AAD9MZ66_RIDPI</name>
<reference evidence="2" key="1">
    <citation type="journal article" date="2023" name="Mol. Biol. Evol.">
        <title>Third-Generation Sequencing Reveals the Adaptive Role of the Epigenome in Three Deep-Sea Polychaetes.</title>
        <authorList>
            <person name="Perez M."/>
            <person name="Aroh O."/>
            <person name="Sun Y."/>
            <person name="Lan Y."/>
            <person name="Juniper S.K."/>
            <person name="Young C.R."/>
            <person name="Angers B."/>
            <person name="Qian P.Y."/>
        </authorList>
    </citation>
    <scope>NUCLEOTIDE SEQUENCE</scope>
    <source>
        <strain evidence="2">R07B-5</strain>
    </source>
</reference>
<accession>A0AAD9MZ66</accession>
<dbReference type="PANTHER" id="PTHR47027">
    <property type="entry name" value="REVERSE TRANSCRIPTASE DOMAIN-CONTAINING PROTEIN"/>
    <property type="match status" value="1"/>
</dbReference>
<keyword evidence="1" id="KW-0812">Transmembrane</keyword>